<dbReference type="InterPro" id="IPR003439">
    <property type="entry name" value="ABC_transporter-like_ATP-bd"/>
</dbReference>
<dbReference type="RefSeq" id="WP_072831167.1">
    <property type="nucleotide sequence ID" value="NZ_FQXP01000004.1"/>
</dbReference>
<dbReference type="InterPro" id="IPR027417">
    <property type="entry name" value="P-loop_NTPase"/>
</dbReference>
<dbReference type="STRING" id="1121306.SAMN02745196_01270"/>
<dbReference type="CDD" id="cd03255">
    <property type="entry name" value="ABC_MJ0796_LolCDE_FtsE"/>
    <property type="match status" value="1"/>
</dbReference>
<keyword evidence="7" id="KW-1185">Reference proteome</keyword>
<evidence type="ECO:0000313" key="6">
    <source>
        <dbReference type="EMBL" id="SHH73922.1"/>
    </source>
</evidence>
<dbReference type="SMART" id="SM00382">
    <property type="entry name" value="AAA"/>
    <property type="match status" value="1"/>
</dbReference>
<dbReference type="AlphaFoldDB" id="A0A1M5VF52"/>
<dbReference type="Proteomes" id="UP000184526">
    <property type="component" value="Unassembled WGS sequence"/>
</dbReference>
<dbReference type="Pfam" id="PF00005">
    <property type="entry name" value="ABC_tran"/>
    <property type="match status" value="1"/>
</dbReference>
<dbReference type="OrthoDB" id="9791546at2"/>
<dbReference type="Gene3D" id="3.40.50.300">
    <property type="entry name" value="P-loop containing nucleotide triphosphate hydrolases"/>
    <property type="match status" value="1"/>
</dbReference>
<reference evidence="6 7" key="1">
    <citation type="submission" date="2016-11" db="EMBL/GenBank/DDBJ databases">
        <authorList>
            <person name="Jaros S."/>
            <person name="Januszkiewicz K."/>
            <person name="Wedrychowicz H."/>
        </authorList>
    </citation>
    <scope>NUCLEOTIDE SEQUENCE [LARGE SCALE GENOMIC DNA]</scope>
    <source>
        <strain evidence="6 7">DSM 3089</strain>
    </source>
</reference>
<dbReference type="EMBL" id="FQXP01000004">
    <property type="protein sequence ID" value="SHH73922.1"/>
    <property type="molecule type" value="Genomic_DNA"/>
</dbReference>
<evidence type="ECO:0000256" key="3">
    <source>
        <dbReference type="ARBA" id="ARBA00022741"/>
    </source>
</evidence>
<dbReference type="PROSITE" id="PS00211">
    <property type="entry name" value="ABC_TRANSPORTER_1"/>
    <property type="match status" value="1"/>
</dbReference>
<evidence type="ECO:0000256" key="2">
    <source>
        <dbReference type="ARBA" id="ARBA00022448"/>
    </source>
</evidence>
<dbReference type="GO" id="GO:0005524">
    <property type="term" value="F:ATP binding"/>
    <property type="evidence" value="ECO:0007669"/>
    <property type="project" value="UniProtKB-KW"/>
</dbReference>
<dbReference type="InterPro" id="IPR003593">
    <property type="entry name" value="AAA+_ATPase"/>
</dbReference>
<evidence type="ECO:0000256" key="4">
    <source>
        <dbReference type="ARBA" id="ARBA00022840"/>
    </source>
</evidence>
<dbReference type="GO" id="GO:0016887">
    <property type="term" value="F:ATP hydrolysis activity"/>
    <property type="evidence" value="ECO:0007669"/>
    <property type="project" value="InterPro"/>
</dbReference>
<keyword evidence="4 6" id="KW-0067">ATP-binding</keyword>
<protein>
    <submittedName>
        <fullName evidence="6">Putative ABC transport system ATP-binding protein</fullName>
    </submittedName>
</protein>
<accession>A0A1M5VF52</accession>
<evidence type="ECO:0000313" key="7">
    <source>
        <dbReference type="Proteomes" id="UP000184526"/>
    </source>
</evidence>
<dbReference type="InterPro" id="IPR017871">
    <property type="entry name" value="ABC_transporter-like_CS"/>
</dbReference>
<keyword evidence="3" id="KW-0547">Nucleotide-binding</keyword>
<dbReference type="InterPro" id="IPR017911">
    <property type="entry name" value="MacB-like_ATP-bd"/>
</dbReference>
<keyword evidence="2" id="KW-0813">Transport</keyword>
<organism evidence="6 7">
    <name type="scientific">Clostridium collagenovorans DSM 3089</name>
    <dbReference type="NCBI Taxonomy" id="1121306"/>
    <lineage>
        <taxon>Bacteria</taxon>
        <taxon>Bacillati</taxon>
        <taxon>Bacillota</taxon>
        <taxon>Clostridia</taxon>
        <taxon>Eubacteriales</taxon>
        <taxon>Clostridiaceae</taxon>
        <taxon>Clostridium</taxon>
    </lineage>
</organism>
<gene>
    <name evidence="6" type="ORF">SAMN02745196_01270</name>
</gene>
<dbReference type="PANTHER" id="PTHR42798">
    <property type="entry name" value="LIPOPROTEIN-RELEASING SYSTEM ATP-BINDING PROTEIN LOLD"/>
    <property type="match status" value="1"/>
</dbReference>
<proteinExistence type="inferred from homology"/>
<dbReference type="PROSITE" id="PS50893">
    <property type="entry name" value="ABC_TRANSPORTER_2"/>
    <property type="match status" value="1"/>
</dbReference>
<dbReference type="SUPFAM" id="SSF52540">
    <property type="entry name" value="P-loop containing nucleoside triphosphate hydrolases"/>
    <property type="match status" value="1"/>
</dbReference>
<sequence>MISVKNLSKEFNSQDEKQRVLKNINLHIGYDELITIMGVSGGGKSTLLQIIALLTEPTEGEIYYGDYKVDFKNERYINDYRRNNIGLIFQNANLISSLTPLENLIIAMDTKRSYKEKVMKAKSLLDEVGLSKKYNCNVTSLSGGEAQRVAVVRALVNDPDLILCDEPTGALDSQNSKRVIDLLMKIRNERKCTIIIVTHDREIGELGERKIQLREGEIHEVDNHL</sequence>
<evidence type="ECO:0000256" key="1">
    <source>
        <dbReference type="ARBA" id="ARBA00005417"/>
    </source>
</evidence>
<name>A0A1M5VF52_9CLOT</name>
<feature type="domain" description="ABC transporter" evidence="5">
    <location>
        <begin position="2"/>
        <end position="225"/>
    </location>
</feature>
<dbReference type="PANTHER" id="PTHR42798:SF2">
    <property type="entry name" value="ABC TRANSPORTER ATP-BINDING PROTEIN MG467-RELATED"/>
    <property type="match status" value="1"/>
</dbReference>
<comment type="similarity">
    <text evidence="1">Belongs to the ABC transporter superfamily.</text>
</comment>
<evidence type="ECO:0000259" key="5">
    <source>
        <dbReference type="PROSITE" id="PS50893"/>
    </source>
</evidence>